<comment type="caution">
    <text evidence="1">The sequence shown here is derived from an EMBL/GenBank/DDBJ whole genome shotgun (WGS) entry which is preliminary data.</text>
</comment>
<gene>
    <name evidence="1" type="ORF">PFLUV_G00022690</name>
</gene>
<evidence type="ECO:0000313" key="1">
    <source>
        <dbReference type="EMBL" id="KAF1394071.1"/>
    </source>
</evidence>
<proteinExistence type="predicted"/>
<dbReference type="EMBL" id="VHII01000002">
    <property type="protein sequence ID" value="KAF1394071.1"/>
    <property type="molecule type" value="Genomic_DNA"/>
</dbReference>
<protein>
    <submittedName>
        <fullName evidence="1">Uncharacterized protein</fullName>
    </submittedName>
</protein>
<dbReference type="AlphaFoldDB" id="A0A6A5EY31"/>
<accession>A0A6A5EY31</accession>
<name>A0A6A5EY31_PERFL</name>
<reference evidence="1 2" key="1">
    <citation type="submission" date="2019-06" db="EMBL/GenBank/DDBJ databases">
        <title>A chromosome-scale genome assembly of the European perch, Perca fluviatilis.</title>
        <authorList>
            <person name="Roques C."/>
            <person name="Zahm M."/>
            <person name="Cabau C."/>
            <person name="Klopp C."/>
            <person name="Bouchez O."/>
            <person name="Donnadieu C."/>
            <person name="Kuhl H."/>
            <person name="Gislard M."/>
            <person name="Guendouz S."/>
            <person name="Journot L."/>
            <person name="Haffray P."/>
            <person name="Bestin A."/>
            <person name="Morvezen R."/>
            <person name="Feron R."/>
            <person name="Wen M."/>
            <person name="Jouanno E."/>
            <person name="Herpin A."/>
            <person name="Schartl M."/>
            <person name="Postlethwait J."/>
            <person name="Schaerlinger B."/>
            <person name="Chardard D."/>
            <person name="Lecocq T."/>
            <person name="Poncet C."/>
            <person name="Jaffrelo L."/>
            <person name="Lampietro C."/>
            <person name="Guiguen Y."/>
        </authorList>
    </citation>
    <scope>NUCLEOTIDE SEQUENCE [LARGE SCALE GENOMIC DNA]</scope>
    <source>
        <tissue evidence="1">Blood</tissue>
    </source>
</reference>
<sequence length="68" mass="7682">MVYLREKEEDLFKEQLAAGDTINEVMKIVISRGATMSDPPSARIFIEGTEVLQDLDVPRACALLMWLI</sequence>
<keyword evidence="2" id="KW-1185">Reference proteome</keyword>
<organism evidence="1 2">
    <name type="scientific">Perca fluviatilis</name>
    <name type="common">European perch</name>
    <dbReference type="NCBI Taxonomy" id="8168"/>
    <lineage>
        <taxon>Eukaryota</taxon>
        <taxon>Metazoa</taxon>
        <taxon>Chordata</taxon>
        <taxon>Craniata</taxon>
        <taxon>Vertebrata</taxon>
        <taxon>Euteleostomi</taxon>
        <taxon>Actinopterygii</taxon>
        <taxon>Neopterygii</taxon>
        <taxon>Teleostei</taxon>
        <taxon>Neoteleostei</taxon>
        <taxon>Acanthomorphata</taxon>
        <taxon>Eupercaria</taxon>
        <taxon>Perciformes</taxon>
        <taxon>Percoidei</taxon>
        <taxon>Percidae</taxon>
        <taxon>Percinae</taxon>
        <taxon>Perca</taxon>
    </lineage>
</organism>
<dbReference type="Proteomes" id="UP000465112">
    <property type="component" value="Chromosome 2"/>
</dbReference>
<evidence type="ECO:0000313" key="2">
    <source>
        <dbReference type="Proteomes" id="UP000465112"/>
    </source>
</evidence>